<evidence type="ECO:0000313" key="2">
    <source>
        <dbReference type="EMBL" id="OEL25820.1"/>
    </source>
</evidence>
<dbReference type="AlphaFoldDB" id="A0A1E5VL16"/>
<comment type="caution">
    <text evidence="2">The sequence shown here is derived from an EMBL/GenBank/DDBJ whole genome shotgun (WGS) entry which is preliminary data.</text>
</comment>
<accession>A0A1E5VL16</accession>
<proteinExistence type="predicted"/>
<dbReference type="Proteomes" id="UP000095767">
    <property type="component" value="Unassembled WGS sequence"/>
</dbReference>
<organism evidence="2 3">
    <name type="scientific">Dichanthelium oligosanthes</name>
    <dbReference type="NCBI Taxonomy" id="888268"/>
    <lineage>
        <taxon>Eukaryota</taxon>
        <taxon>Viridiplantae</taxon>
        <taxon>Streptophyta</taxon>
        <taxon>Embryophyta</taxon>
        <taxon>Tracheophyta</taxon>
        <taxon>Spermatophyta</taxon>
        <taxon>Magnoliopsida</taxon>
        <taxon>Liliopsida</taxon>
        <taxon>Poales</taxon>
        <taxon>Poaceae</taxon>
        <taxon>PACMAD clade</taxon>
        <taxon>Panicoideae</taxon>
        <taxon>Panicodae</taxon>
        <taxon>Paniceae</taxon>
        <taxon>Dichantheliinae</taxon>
        <taxon>Dichanthelium</taxon>
    </lineage>
</organism>
<reference evidence="2 3" key="1">
    <citation type="submission" date="2016-09" db="EMBL/GenBank/DDBJ databases">
        <title>The draft genome of Dichanthelium oligosanthes: A C3 panicoid grass species.</title>
        <authorList>
            <person name="Studer A.J."/>
            <person name="Schnable J.C."/>
            <person name="Brutnell T.P."/>
        </authorList>
    </citation>
    <scope>NUCLEOTIDE SEQUENCE [LARGE SCALE GENOMIC DNA]</scope>
    <source>
        <strain evidence="3">cv. Kellogg 1175</strain>
        <tissue evidence="2">Leaf</tissue>
    </source>
</reference>
<name>A0A1E5VL16_9POAL</name>
<sequence>MGAGLSASAMRKPTTVMPTPARRPAKQRTKPKPPAPQWIPALTKNIMMARPADLALLPGVLIGGVAP</sequence>
<dbReference type="EMBL" id="LWDX02036161">
    <property type="protein sequence ID" value="OEL25820.1"/>
    <property type="molecule type" value="Genomic_DNA"/>
</dbReference>
<evidence type="ECO:0000313" key="3">
    <source>
        <dbReference type="Proteomes" id="UP000095767"/>
    </source>
</evidence>
<keyword evidence="3" id="KW-1185">Reference proteome</keyword>
<feature type="region of interest" description="Disordered" evidence="1">
    <location>
        <begin position="1"/>
        <end position="37"/>
    </location>
</feature>
<evidence type="ECO:0000256" key="1">
    <source>
        <dbReference type="SAM" id="MobiDB-lite"/>
    </source>
</evidence>
<protein>
    <submittedName>
        <fullName evidence="2">Uncharacterized protein</fullName>
    </submittedName>
</protein>
<gene>
    <name evidence="2" type="ORF">BAE44_0013161</name>
</gene>